<name>A0A4R4Q449_9ACTN</name>
<evidence type="ECO:0000256" key="1">
    <source>
        <dbReference type="ARBA" id="ARBA00000966"/>
    </source>
</evidence>
<dbReference type="Gene3D" id="2.60.40.10">
    <property type="entry name" value="Immunoglobulins"/>
    <property type="match status" value="1"/>
</dbReference>
<evidence type="ECO:0000256" key="10">
    <source>
        <dbReference type="SAM" id="SignalP"/>
    </source>
</evidence>
<dbReference type="InterPro" id="IPR003961">
    <property type="entry name" value="FN3_dom"/>
</dbReference>
<keyword evidence="3 8" id="KW-0378">Hydrolase</keyword>
<dbReference type="SMART" id="SM00637">
    <property type="entry name" value="CBD_II"/>
    <property type="match status" value="1"/>
</dbReference>
<proteinExistence type="inferred from homology"/>
<comment type="similarity">
    <text evidence="8">Belongs to the glycosyl hydrolase 5 (cellulase A) family.</text>
</comment>
<dbReference type="OrthoDB" id="9801198at2"/>
<dbReference type="Gene3D" id="3.20.20.80">
    <property type="entry name" value="Glycosidases"/>
    <property type="match status" value="1"/>
</dbReference>
<dbReference type="Pfam" id="PF00041">
    <property type="entry name" value="fn3"/>
    <property type="match status" value="1"/>
</dbReference>
<feature type="chain" id="PRO_5020272072" description="Endoglucanase" evidence="10">
    <location>
        <begin position="29"/>
        <end position="544"/>
    </location>
</feature>
<feature type="signal peptide" evidence="10">
    <location>
        <begin position="1"/>
        <end position="28"/>
    </location>
</feature>
<dbReference type="PROSITE" id="PS50853">
    <property type="entry name" value="FN3"/>
    <property type="match status" value="1"/>
</dbReference>
<dbReference type="Pfam" id="PF00150">
    <property type="entry name" value="Cellulase"/>
    <property type="match status" value="1"/>
</dbReference>
<feature type="domain" description="Fibronectin type-III" evidence="11">
    <location>
        <begin position="347"/>
        <end position="437"/>
    </location>
</feature>
<evidence type="ECO:0000256" key="9">
    <source>
        <dbReference type="SAM" id="MobiDB-lite"/>
    </source>
</evidence>
<evidence type="ECO:0000256" key="7">
    <source>
        <dbReference type="ARBA" id="ARBA00023326"/>
    </source>
</evidence>
<feature type="domain" description="CBM2" evidence="12">
    <location>
        <begin position="437"/>
        <end position="544"/>
    </location>
</feature>
<evidence type="ECO:0000256" key="5">
    <source>
        <dbReference type="ARBA" id="ARBA00023277"/>
    </source>
</evidence>
<dbReference type="PANTHER" id="PTHR34142">
    <property type="entry name" value="ENDO-BETA-1,4-GLUCANASE A"/>
    <property type="match status" value="1"/>
</dbReference>
<keyword evidence="2 10" id="KW-0732">Signal</keyword>
<dbReference type="InterPro" id="IPR018366">
    <property type="entry name" value="CBM2_CS"/>
</dbReference>
<dbReference type="CDD" id="cd00063">
    <property type="entry name" value="FN3"/>
    <property type="match status" value="1"/>
</dbReference>
<evidence type="ECO:0000259" key="12">
    <source>
        <dbReference type="PROSITE" id="PS51173"/>
    </source>
</evidence>
<comment type="caution">
    <text evidence="13">The sequence shown here is derived from an EMBL/GenBank/DDBJ whole genome shotgun (WGS) entry which is preliminary data.</text>
</comment>
<dbReference type="GO" id="GO:0030247">
    <property type="term" value="F:polysaccharide binding"/>
    <property type="evidence" value="ECO:0007669"/>
    <property type="project" value="UniProtKB-UniRule"/>
</dbReference>
<dbReference type="SUPFAM" id="SSF49265">
    <property type="entry name" value="Fibronectin type III"/>
    <property type="match status" value="1"/>
</dbReference>
<accession>A0A4R4Q449</accession>
<evidence type="ECO:0000256" key="2">
    <source>
        <dbReference type="ARBA" id="ARBA00022729"/>
    </source>
</evidence>
<dbReference type="EC" id="3.2.1.4" evidence="8"/>
<dbReference type="SUPFAM" id="SSF51445">
    <property type="entry name" value="(Trans)glycosidases"/>
    <property type="match status" value="1"/>
</dbReference>
<keyword evidence="14" id="KW-1185">Reference proteome</keyword>
<dbReference type="Gene3D" id="2.60.40.290">
    <property type="match status" value="1"/>
</dbReference>
<dbReference type="InterPro" id="IPR012291">
    <property type="entry name" value="CBM2_carb-bd_dom_sf"/>
</dbReference>
<dbReference type="PROSITE" id="PS00561">
    <property type="entry name" value="CBM2_A"/>
    <property type="match status" value="1"/>
</dbReference>
<dbReference type="InterPro" id="IPR013783">
    <property type="entry name" value="Ig-like_fold"/>
</dbReference>
<gene>
    <name evidence="13" type="ORF">E1261_14805</name>
</gene>
<keyword evidence="6 8" id="KW-0326">Glycosidase</keyword>
<evidence type="ECO:0000256" key="8">
    <source>
        <dbReference type="RuleBase" id="RU361153"/>
    </source>
</evidence>
<dbReference type="GO" id="GO:0008810">
    <property type="term" value="F:cellulase activity"/>
    <property type="evidence" value="ECO:0007669"/>
    <property type="project" value="UniProtKB-EC"/>
</dbReference>
<dbReference type="RefSeq" id="WP_132406920.1">
    <property type="nucleotide sequence ID" value="NZ_SMKA01000054.1"/>
</dbReference>
<feature type="compositionally biased region" description="Low complexity" evidence="9">
    <location>
        <begin position="422"/>
        <end position="434"/>
    </location>
</feature>
<sequence length="544" mass="56008">MKLSLLKLGALPALLLSLLAVPPSPALAEPAAPAPAPAAAGFTISDRNLLDANGTPFVMRGTSHPHVWYQRETNSYAEIAGLGANTVRVVLGSGQRWGPSPAADVASVIAQCKANRLVCVLEVHDTTGYGEEAAAATLDQAVTYWNSIRDVLIGQEAYVLINIGNEPIGNTNPGQWTTATANAVQRMRTLGFQHTLVVDAPNWGQDWSNTMRDNAQTVWNADAQRNTLFSVHMYQVYGTAATITSYFDAFAQAGLPLIVGEFGHEHQGANVDEDTIMAEARTRGIGWIAWSYSGNSEPYLDQTVAFDPTQLTTWGLRVFKGPNGVSETSRCATVFSGCGPGGTAPSAPGGLAVTGTTSSSVSLSWTGSSVATQYQVQRAAGACVAGSAFSQVGSTAASTFTNTGLAANTPYCYRVTASNAAGTSGPSGTVTGTTTGSGGPGDGCSAVSTVQSRWDGGYIVQPVAVTNTGTSAITGWKVTFTLPAGHAIAGSWNASLSGTTGTITATNMTYNGKLAAGANTSFGFQVTKPGGDAQTPSGFTCTAS</sequence>
<feature type="region of interest" description="Disordered" evidence="9">
    <location>
        <begin position="421"/>
        <end position="444"/>
    </location>
</feature>
<dbReference type="InterPro" id="IPR018087">
    <property type="entry name" value="Glyco_hydro_5_CS"/>
</dbReference>
<dbReference type="AlphaFoldDB" id="A0A4R4Q449"/>
<protein>
    <recommendedName>
        <fullName evidence="8">Endoglucanase</fullName>
        <ecNumber evidence="8">3.2.1.4</ecNumber>
    </recommendedName>
</protein>
<dbReference type="Proteomes" id="UP000295075">
    <property type="component" value="Unassembled WGS sequence"/>
</dbReference>
<dbReference type="EMBL" id="SMKA01000054">
    <property type="protein sequence ID" value="TDC29800.1"/>
    <property type="molecule type" value="Genomic_DNA"/>
</dbReference>
<organism evidence="13 14">
    <name type="scientific">Kribbella albertanoniae</name>
    <dbReference type="NCBI Taxonomy" id="1266829"/>
    <lineage>
        <taxon>Bacteria</taxon>
        <taxon>Bacillati</taxon>
        <taxon>Actinomycetota</taxon>
        <taxon>Actinomycetes</taxon>
        <taxon>Propionibacteriales</taxon>
        <taxon>Kribbellaceae</taxon>
        <taxon>Kribbella</taxon>
    </lineage>
</organism>
<dbReference type="PANTHER" id="PTHR34142:SF1">
    <property type="entry name" value="GLYCOSIDE HYDROLASE FAMILY 5 DOMAIN-CONTAINING PROTEIN"/>
    <property type="match status" value="1"/>
</dbReference>
<dbReference type="PROSITE" id="PS00659">
    <property type="entry name" value="GLYCOSYL_HYDROL_F5"/>
    <property type="match status" value="1"/>
</dbReference>
<dbReference type="Pfam" id="PF00553">
    <property type="entry name" value="CBM_2"/>
    <property type="match status" value="1"/>
</dbReference>
<dbReference type="SUPFAM" id="SSF49384">
    <property type="entry name" value="Carbohydrate-binding domain"/>
    <property type="match status" value="1"/>
</dbReference>
<evidence type="ECO:0000256" key="6">
    <source>
        <dbReference type="ARBA" id="ARBA00023295"/>
    </source>
</evidence>
<comment type="catalytic activity">
    <reaction evidence="1 8">
        <text>Endohydrolysis of (1-&gt;4)-beta-D-glucosidic linkages in cellulose, lichenin and cereal beta-D-glucans.</text>
        <dbReference type="EC" id="3.2.1.4"/>
    </reaction>
</comment>
<dbReference type="SMART" id="SM00060">
    <property type="entry name" value="FN3"/>
    <property type="match status" value="1"/>
</dbReference>
<evidence type="ECO:0000256" key="4">
    <source>
        <dbReference type="ARBA" id="ARBA00023001"/>
    </source>
</evidence>
<dbReference type="InterPro" id="IPR001919">
    <property type="entry name" value="CBD2"/>
</dbReference>
<evidence type="ECO:0000313" key="13">
    <source>
        <dbReference type="EMBL" id="TDC29800.1"/>
    </source>
</evidence>
<reference evidence="13 14" key="1">
    <citation type="submission" date="2019-03" db="EMBL/GenBank/DDBJ databases">
        <title>Draft genome sequences of novel Actinobacteria.</title>
        <authorList>
            <person name="Sahin N."/>
            <person name="Ay H."/>
            <person name="Saygin H."/>
        </authorList>
    </citation>
    <scope>NUCLEOTIDE SEQUENCE [LARGE SCALE GENOMIC DNA]</scope>
    <source>
        <strain evidence="13 14">JCM 30547</strain>
    </source>
</reference>
<evidence type="ECO:0000259" key="11">
    <source>
        <dbReference type="PROSITE" id="PS50853"/>
    </source>
</evidence>
<keyword evidence="7 8" id="KW-0624">Polysaccharide degradation</keyword>
<dbReference type="InterPro" id="IPR001547">
    <property type="entry name" value="Glyco_hydro_5"/>
</dbReference>
<evidence type="ECO:0000313" key="14">
    <source>
        <dbReference type="Proteomes" id="UP000295075"/>
    </source>
</evidence>
<dbReference type="InterPro" id="IPR008965">
    <property type="entry name" value="CBM2/CBM3_carb-bd_dom_sf"/>
</dbReference>
<keyword evidence="5 8" id="KW-0119">Carbohydrate metabolism</keyword>
<dbReference type="GO" id="GO:0030245">
    <property type="term" value="P:cellulose catabolic process"/>
    <property type="evidence" value="ECO:0007669"/>
    <property type="project" value="UniProtKB-KW"/>
</dbReference>
<dbReference type="InterPro" id="IPR017853">
    <property type="entry name" value="GH"/>
</dbReference>
<dbReference type="PROSITE" id="PS51173">
    <property type="entry name" value="CBM2"/>
    <property type="match status" value="1"/>
</dbReference>
<keyword evidence="4 8" id="KW-0136">Cellulose degradation</keyword>
<evidence type="ECO:0000256" key="3">
    <source>
        <dbReference type="ARBA" id="ARBA00022801"/>
    </source>
</evidence>
<dbReference type="InterPro" id="IPR036116">
    <property type="entry name" value="FN3_sf"/>
</dbReference>